<dbReference type="GO" id="GO:0008270">
    <property type="term" value="F:zinc ion binding"/>
    <property type="evidence" value="ECO:0007669"/>
    <property type="project" value="UniProtKB-KW"/>
</dbReference>
<dbReference type="GO" id="GO:0016567">
    <property type="term" value="P:protein ubiquitination"/>
    <property type="evidence" value="ECO:0007669"/>
    <property type="project" value="TreeGrafter"/>
</dbReference>
<accession>A0AAD3HR19</accession>
<evidence type="ECO:0000256" key="11">
    <source>
        <dbReference type="PROSITE-ProRule" id="PRU00175"/>
    </source>
</evidence>
<dbReference type="Gene3D" id="3.30.40.10">
    <property type="entry name" value="Zinc/RING finger domain, C3HC4 (zinc finger)"/>
    <property type="match status" value="1"/>
</dbReference>
<feature type="region of interest" description="Disordered" evidence="12">
    <location>
        <begin position="626"/>
        <end position="819"/>
    </location>
</feature>
<feature type="transmembrane region" description="Helical" evidence="13">
    <location>
        <begin position="162"/>
        <end position="185"/>
    </location>
</feature>
<dbReference type="PROSITE" id="PS50089">
    <property type="entry name" value="ZF_RING_2"/>
    <property type="match status" value="1"/>
</dbReference>
<evidence type="ECO:0000256" key="6">
    <source>
        <dbReference type="ARBA" id="ARBA00022771"/>
    </source>
</evidence>
<dbReference type="SMART" id="SM00184">
    <property type="entry name" value="RING"/>
    <property type="match status" value="1"/>
</dbReference>
<dbReference type="EMBL" id="BMAR01000034">
    <property type="protein sequence ID" value="GFR49983.1"/>
    <property type="molecule type" value="Genomic_DNA"/>
</dbReference>
<keyword evidence="6 11" id="KW-0863">Zinc-finger</keyword>
<evidence type="ECO:0000256" key="12">
    <source>
        <dbReference type="SAM" id="MobiDB-lite"/>
    </source>
</evidence>
<feature type="compositionally biased region" description="Basic residues" evidence="12">
    <location>
        <begin position="868"/>
        <end position="888"/>
    </location>
</feature>
<dbReference type="InterPro" id="IPR057992">
    <property type="entry name" value="TPR_SYVN1_N"/>
</dbReference>
<dbReference type="PANTHER" id="PTHR15067">
    <property type="entry name" value="E3 UBIQUITIN-PROTEIN LIGASE RNF8"/>
    <property type="match status" value="1"/>
</dbReference>
<dbReference type="AlphaFoldDB" id="A0AAD3HR19"/>
<evidence type="ECO:0000256" key="10">
    <source>
        <dbReference type="ARBA" id="ARBA00023136"/>
    </source>
</evidence>
<dbReference type="InterPro" id="IPR013083">
    <property type="entry name" value="Znf_RING/FYVE/PHD"/>
</dbReference>
<keyword evidence="3" id="KW-0808">Transferase</keyword>
<feature type="compositionally biased region" description="Low complexity" evidence="12">
    <location>
        <begin position="743"/>
        <end position="763"/>
    </location>
</feature>
<comment type="caution">
    <text evidence="15">The sequence shown here is derived from an EMBL/GenBank/DDBJ whole genome shotgun (WGS) entry which is preliminary data.</text>
</comment>
<evidence type="ECO:0000256" key="5">
    <source>
        <dbReference type="ARBA" id="ARBA00022723"/>
    </source>
</evidence>
<evidence type="ECO:0000313" key="16">
    <source>
        <dbReference type="Proteomes" id="UP001054857"/>
    </source>
</evidence>
<dbReference type="PANTHER" id="PTHR15067:SF4">
    <property type="entry name" value="E3 UBIQUITIN-PROTEIN LIGASE RNF8"/>
    <property type="match status" value="1"/>
</dbReference>
<feature type="compositionally biased region" description="Acidic residues" evidence="12">
    <location>
        <begin position="636"/>
        <end position="646"/>
    </location>
</feature>
<evidence type="ECO:0000256" key="8">
    <source>
        <dbReference type="ARBA" id="ARBA00022833"/>
    </source>
</evidence>
<organism evidence="15 16">
    <name type="scientific">Astrephomene gubernaculifera</name>
    <dbReference type="NCBI Taxonomy" id="47775"/>
    <lineage>
        <taxon>Eukaryota</taxon>
        <taxon>Viridiplantae</taxon>
        <taxon>Chlorophyta</taxon>
        <taxon>core chlorophytes</taxon>
        <taxon>Chlorophyceae</taxon>
        <taxon>CS clade</taxon>
        <taxon>Chlamydomonadales</taxon>
        <taxon>Astrephomenaceae</taxon>
        <taxon>Astrephomene</taxon>
    </lineage>
</organism>
<evidence type="ECO:0000256" key="4">
    <source>
        <dbReference type="ARBA" id="ARBA00022692"/>
    </source>
</evidence>
<proteinExistence type="predicted"/>
<feature type="compositionally biased region" description="Low complexity" evidence="12">
    <location>
        <begin position="559"/>
        <end position="572"/>
    </location>
</feature>
<comment type="subcellular location">
    <subcellularLocation>
        <location evidence="1">Membrane</location>
        <topology evidence="1">Multi-pass membrane protein</topology>
    </subcellularLocation>
</comment>
<dbReference type="InterPro" id="IPR001841">
    <property type="entry name" value="Znf_RING"/>
</dbReference>
<feature type="transmembrane region" description="Helical" evidence="13">
    <location>
        <begin position="59"/>
        <end position="87"/>
    </location>
</feature>
<reference evidence="15 16" key="1">
    <citation type="journal article" date="2021" name="Sci. Rep.">
        <title>Genome sequencing of the multicellular alga Astrephomene provides insights into convergent evolution of germ-soma differentiation.</title>
        <authorList>
            <person name="Yamashita S."/>
            <person name="Yamamoto K."/>
            <person name="Matsuzaki R."/>
            <person name="Suzuki S."/>
            <person name="Yamaguchi H."/>
            <person name="Hirooka S."/>
            <person name="Minakuchi Y."/>
            <person name="Miyagishima S."/>
            <person name="Kawachi M."/>
            <person name="Toyoda A."/>
            <person name="Nozaki H."/>
        </authorList>
    </citation>
    <scope>NUCLEOTIDE SEQUENCE [LARGE SCALE GENOMIC DNA]</scope>
    <source>
        <strain evidence="15 16">NIES-4017</strain>
    </source>
</reference>
<keyword evidence="7" id="KW-0833">Ubl conjugation pathway</keyword>
<dbReference type="GO" id="GO:0061630">
    <property type="term" value="F:ubiquitin protein ligase activity"/>
    <property type="evidence" value="ECO:0007669"/>
    <property type="project" value="TreeGrafter"/>
</dbReference>
<evidence type="ECO:0000256" key="7">
    <source>
        <dbReference type="ARBA" id="ARBA00022786"/>
    </source>
</evidence>
<keyword evidence="9 13" id="KW-1133">Transmembrane helix</keyword>
<gene>
    <name evidence="15" type="ORF">Agub_g12126</name>
</gene>
<sequence length="910" mass="96793">MRQRASRVSLAVLAYFLSSTASLAWVLHKAVPAGWEQRGFHTYVQFAANFWENVLPGEVALFAFLNFYLSSLAMVALATAALFLGRLSAAESQRMSHRLVKYTVFKTVFLGCVITNDPRDVALWLAWFALVGYLRVFLGAAKDRLEGLLTAPGARVGRHVRAVGLLLLLGLQDGLALMVALRLLWPPPAASSPSLPASPSPPSPPGGSSRVLLCVFDCAVVAVEAGKTLLRYVVHMGDRLGWTPPAYNTNNTPGGAGGSGNMYDGTGAGGLLRRLLLPPGVGCFRLLLRLLPPPGSLLYHVELVADVAVHLLTLAHYLHVWVLHGLSFHLIDAMLFLDMRSVLSSLLRRLRTHLAYRAATHRLDTCFKDVYPHQQHQQLAATGGGTDAAAAAAATAAHSSSFDCTICMEEIGSVGKQLPCGHIFHLACLRAWLQQAGSESFTCPNCRTPLLVQQQQQQGEGQEEEEGAEGGGGARLRRRGGRGGGGGGLLAGWRWWLGGLVERAYVRVVVALEPLLLSLLVLILDRVVGLAPTGRPAPPRPHQQQQQPRRHPHPHAHPHAAATSLEGFGESPGPLPPPRAPHPPINPGASGAATRLIRRGTGQSAGRSGGGGGGDTLGVANRWQEAREEGYPSSDCFEDDSDDGDWYGDKDGDGDVSDDGGEGDDGGRGGGGASHDSRSREGAAAAVQQQRRREGAAAAGVQEEEDEMRHGRRGRSAARLWGCSSGGPGHRPMGHFDPHYHRGTAAAAAAGAPGPSSAAWQAAAEDEGEEGGMYGGRRSRQGRQQRSGDPSLRGPRGQRGLLPPLPPAAAEVPTFSGDVLPRGAAAAVRRLGRTLSTSLRSSWGAGGVCAGAVGGGEDSEGGDEVSSRPRHAHPRSSQPHNRRHHPQHRNQLLQPQQQQQRHQEEEQEEE</sequence>
<feature type="compositionally biased region" description="Acidic residues" evidence="12">
    <location>
        <begin position="654"/>
        <end position="664"/>
    </location>
</feature>
<feature type="region of interest" description="Disordered" evidence="12">
    <location>
        <begin position="454"/>
        <end position="485"/>
    </location>
</feature>
<keyword evidence="4 13" id="KW-0812">Transmembrane</keyword>
<evidence type="ECO:0000256" key="3">
    <source>
        <dbReference type="ARBA" id="ARBA00022679"/>
    </source>
</evidence>
<dbReference type="GO" id="GO:0005829">
    <property type="term" value="C:cytosol"/>
    <property type="evidence" value="ECO:0007669"/>
    <property type="project" value="TreeGrafter"/>
</dbReference>
<feature type="compositionally biased region" description="Basic residues" evidence="12">
    <location>
        <begin position="548"/>
        <end position="558"/>
    </location>
</feature>
<name>A0AAD3HR19_9CHLO</name>
<keyword evidence="5" id="KW-0479">Metal-binding</keyword>
<dbReference type="GO" id="GO:0006511">
    <property type="term" value="P:ubiquitin-dependent protein catabolic process"/>
    <property type="evidence" value="ECO:0007669"/>
    <property type="project" value="TreeGrafter"/>
</dbReference>
<feature type="compositionally biased region" description="Gly residues" evidence="12">
    <location>
        <begin position="844"/>
        <end position="856"/>
    </location>
</feature>
<evidence type="ECO:0000256" key="2">
    <source>
        <dbReference type="ARBA" id="ARBA00004906"/>
    </source>
</evidence>
<feature type="compositionally biased region" description="Low complexity" evidence="12">
    <location>
        <begin position="889"/>
        <end position="900"/>
    </location>
</feature>
<dbReference type="SUPFAM" id="SSF57850">
    <property type="entry name" value="RING/U-box"/>
    <property type="match status" value="1"/>
</dbReference>
<evidence type="ECO:0000256" key="9">
    <source>
        <dbReference type="ARBA" id="ARBA00022989"/>
    </source>
</evidence>
<keyword evidence="16" id="KW-1185">Reference proteome</keyword>
<protein>
    <recommendedName>
        <fullName evidence="14">RING-type domain-containing protein</fullName>
    </recommendedName>
</protein>
<dbReference type="GO" id="GO:0000151">
    <property type="term" value="C:ubiquitin ligase complex"/>
    <property type="evidence" value="ECO:0007669"/>
    <property type="project" value="TreeGrafter"/>
</dbReference>
<evidence type="ECO:0000256" key="1">
    <source>
        <dbReference type="ARBA" id="ARBA00004141"/>
    </source>
</evidence>
<feature type="region of interest" description="Disordered" evidence="12">
    <location>
        <begin position="533"/>
        <end position="592"/>
    </location>
</feature>
<dbReference type="Proteomes" id="UP001054857">
    <property type="component" value="Unassembled WGS sequence"/>
</dbReference>
<evidence type="ECO:0000259" key="14">
    <source>
        <dbReference type="PROSITE" id="PS50089"/>
    </source>
</evidence>
<feature type="compositionally biased region" description="Pro residues" evidence="12">
    <location>
        <begin position="573"/>
        <end position="586"/>
    </location>
</feature>
<evidence type="ECO:0000256" key="13">
    <source>
        <dbReference type="SAM" id="Phobius"/>
    </source>
</evidence>
<feature type="compositionally biased region" description="Low complexity" evidence="12">
    <location>
        <begin position="784"/>
        <end position="802"/>
    </location>
</feature>
<keyword evidence="8" id="KW-0862">Zinc</keyword>
<comment type="pathway">
    <text evidence="2">Protein modification; protein ubiquitination.</text>
</comment>
<dbReference type="Pfam" id="PF13639">
    <property type="entry name" value="zf-RING_2"/>
    <property type="match status" value="1"/>
</dbReference>
<feature type="region of interest" description="Disordered" evidence="12">
    <location>
        <begin position="835"/>
        <end position="910"/>
    </location>
</feature>
<dbReference type="Pfam" id="PF25563">
    <property type="entry name" value="TPR_SYVN1_N"/>
    <property type="match status" value="1"/>
</dbReference>
<evidence type="ECO:0000313" key="15">
    <source>
        <dbReference type="EMBL" id="GFR49983.1"/>
    </source>
</evidence>
<keyword evidence="10 13" id="KW-0472">Membrane</keyword>
<feature type="domain" description="RING-type" evidence="14">
    <location>
        <begin position="404"/>
        <end position="447"/>
    </location>
</feature>